<keyword evidence="4" id="KW-1185">Reference proteome</keyword>
<name>A0A1Y1S607_9MICR</name>
<evidence type="ECO:0000256" key="2">
    <source>
        <dbReference type="SAM" id="MobiDB-lite"/>
    </source>
</evidence>
<proteinExistence type="predicted"/>
<dbReference type="Proteomes" id="UP000192639">
    <property type="component" value="Unassembled WGS sequence"/>
</dbReference>
<accession>A0A1Y1S607</accession>
<feature type="region of interest" description="Disordered" evidence="2">
    <location>
        <begin position="45"/>
        <end position="77"/>
    </location>
</feature>
<reference evidence="3 4" key="1">
    <citation type="journal article" date="2017" name="Environ. Microbiol.">
        <title>Decay of the glycolytic pathway and adaptation to intranuclear parasitism within Enterocytozoonidae microsporidia.</title>
        <authorList>
            <person name="Wiredu Boakye D."/>
            <person name="Jaroenlak P."/>
            <person name="Prachumwat A."/>
            <person name="Williams T.A."/>
            <person name="Bateman K.S."/>
            <person name="Itsathitphaisarn O."/>
            <person name="Sritunyalucksana K."/>
            <person name="Paszkiewicz K.H."/>
            <person name="Moore K.A."/>
            <person name="Stentiford G.D."/>
            <person name="Williams B.A."/>
        </authorList>
    </citation>
    <scope>NUCLEOTIDE SEQUENCE [LARGE SCALE GENOMIC DNA]</scope>
    <source>
        <strain evidence="3 4">GB1</strain>
    </source>
</reference>
<evidence type="ECO:0000313" key="3">
    <source>
        <dbReference type="EMBL" id="ORD93448.1"/>
    </source>
</evidence>
<organism evidence="3 4">
    <name type="scientific">Enterospora canceri</name>
    <dbReference type="NCBI Taxonomy" id="1081671"/>
    <lineage>
        <taxon>Eukaryota</taxon>
        <taxon>Fungi</taxon>
        <taxon>Fungi incertae sedis</taxon>
        <taxon>Microsporidia</taxon>
        <taxon>Enterocytozoonidae</taxon>
        <taxon>Enterospora</taxon>
    </lineage>
</organism>
<evidence type="ECO:0000256" key="1">
    <source>
        <dbReference type="SAM" id="Coils"/>
    </source>
</evidence>
<dbReference type="EMBL" id="LWDP01000081">
    <property type="protein sequence ID" value="ORD93448.1"/>
    <property type="molecule type" value="Genomic_DNA"/>
</dbReference>
<dbReference type="VEuPathDB" id="MicrosporidiaDB:ECANGB1_2203"/>
<comment type="caution">
    <text evidence="3">The sequence shown here is derived from an EMBL/GenBank/DDBJ whole genome shotgun (WGS) entry which is preliminary data.</text>
</comment>
<evidence type="ECO:0000313" key="4">
    <source>
        <dbReference type="Proteomes" id="UP000192639"/>
    </source>
</evidence>
<dbReference type="AlphaFoldDB" id="A0A1Y1S607"/>
<sequence length="317" mass="37361">MEHKKSRKRVTFDESADQKITLPAKNLDNYYWTDEDFETIDRFIEERETNNKNEETINDEKEEEKSPRIEETRNESKNEGLFDELDFIEPRDLLKIDMSEYQRGFDTKVEDSSIEMINKAANEIKREEEIEKKNIKNKVEEKSEQIDFMNAPEPKGGPSLLKMDEIRVNISKKTLERINGNIDLFRQDTIEFLDEPTLIEFRGVEYENRAEMERKTVGVSDYLENDPEREFRETTLPEVKRGESGLNLLKKTYSKTKKTIAGVVNKIGKVKGIVKQSNPYKENLLNTNGRNEDKTVQETNCYKFNENPFIRSDKMRK</sequence>
<gene>
    <name evidence="3" type="ORF">ECANGB1_2203</name>
</gene>
<keyword evidence="1" id="KW-0175">Coiled coil</keyword>
<protein>
    <submittedName>
        <fullName evidence="3">Uncharacterized protein</fullName>
    </submittedName>
</protein>
<feature type="coiled-coil region" evidence="1">
    <location>
        <begin position="118"/>
        <end position="145"/>
    </location>
</feature>